<keyword evidence="2" id="KW-1133">Transmembrane helix</keyword>
<evidence type="ECO:0000256" key="2">
    <source>
        <dbReference type="SAM" id="Phobius"/>
    </source>
</evidence>
<proteinExistence type="predicted"/>
<feature type="compositionally biased region" description="Basic and acidic residues" evidence="1">
    <location>
        <begin position="133"/>
        <end position="154"/>
    </location>
</feature>
<gene>
    <name evidence="3" type="ORF">H5P28_12375</name>
</gene>
<keyword evidence="2" id="KW-0812">Transmembrane</keyword>
<feature type="transmembrane region" description="Helical" evidence="2">
    <location>
        <begin position="12"/>
        <end position="37"/>
    </location>
</feature>
<evidence type="ECO:0000313" key="4">
    <source>
        <dbReference type="Proteomes" id="UP000546464"/>
    </source>
</evidence>
<keyword evidence="2" id="KW-0472">Membrane</keyword>
<organism evidence="3 4">
    <name type="scientific">Ruficoccus amylovorans</name>
    <dbReference type="NCBI Taxonomy" id="1804625"/>
    <lineage>
        <taxon>Bacteria</taxon>
        <taxon>Pseudomonadati</taxon>
        <taxon>Verrucomicrobiota</taxon>
        <taxon>Opitutia</taxon>
        <taxon>Puniceicoccales</taxon>
        <taxon>Cerasicoccaceae</taxon>
        <taxon>Ruficoccus</taxon>
    </lineage>
</organism>
<comment type="caution">
    <text evidence="3">The sequence shown here is derived from an EMBL/GenBank/DDBJ whole genome shotgun (WGS) entry which is preliminary data.</text>
</comment>
<feature type="compositionally biased region" description="Low complexity" evidence="1">
    <location>
        <begin position="122"/>
        <end position="131"/>
    </location>
</feature>
<dbReference type="Proteomes" id="UP000546464">
    <property type="component" value="Unassembled WGS sequence"/>
</dbReference>
<dbReference type="RefSeq" id="WP_185676018.1">
    <property type="nucleotide sequence ID" value="NZ_JACHVB010000035.1"/>
</dbReference>
<name>A0A842HHL0_9BACT</name>
<keyword evidence="4" id="KW-1185">Reference proteome</keyword>
<evidence type="ECO:0000256" key="1">
    <source>
        <dbReference type="SAM" id="MobiDB-lite"/>
    </source>
</evidence>
<feature type="region of interest" description="Disordered" evidence="1">
    <location>
        <begin position="99"/>
        <end position="171"/>
    </location>
</feature>
<dbReference type="EMBL" id="JACHVB010000035">
    <property type="protein sequence ID" value="MBC2595054.1"/>
    <property type="molecule type" value="Genomic_DNA"/>
</dbReference>
<dbReference type="AlphaFoldDB" id="A0A842HHL0"/>
<protein>
    <submittedName>
        <fullName evidence="3">Uncharacterized protein</fullName>
    </submittedName>
</protein>
<evidence type="ECO:0000313" key="3">
    <source>
        <dbReference type="EMBL" id="MBC2595054.1"/>
    </source>
</evidence>
<sequence>MSNTAPETSHSNYLFSIFGALGSMLLFFIIILIAYVYMQRPSPVDQQTIDNRLAKFADVTAKETALTTQYAWVNQKEGIVRVPVDLAMQLAVKEIAAKPDGIFPPAEATPPAPASDDKASADAEQASADAGSSDEKPADESKSAAEETSGDKPAADTAAQSASGEGAQEAK</sequence>
<accession>A0A842HHL0</accession>
<reference evidence="3 4" key="1">
    <citation type="submission" date="2020-07" db="EMBL/GenBank/DDBJ databases">
        <authorList>
            <person name="Feng X."/>
        </authorList>
    </citation>
    <scope>NUCLEOTIDE SEQUENCE [LARGE SCALE GENOMIC DNA]</scope>
    <source>
        <strain evidence="3 4">JCM31066</strain>
    </source>
</reference>